<accession>A0A132NYV0</accession>
<feature type="transmembrane region" description="Helical" evidence="1">
    <location>
        <begin position="96"/>
        <end position="115"/>
    </location>
</feature>
<feature type="transmembrane region" description="Helical" evidence="1">
    <location>
        <begin position="136"/>
        <end position="161"/>
    </location>
</feature>
<evidence type="ECO:0000313" key="2">
    <source>
        <dbReference type="EMBL" id="KWX15240.1"/>
    </source>
</evidence>
<keyword evidence="1" id="KW-0472">Membrane</keyword>
<feature type="transmembrane region" description="Helical" evidence="1">
    <location>
        <begin position="57"/>
        <end position="84"/>
    </location>
</feature>
<dbReference type="VEuPathDB" id="GiardiaDB:QR46_0779"/>
<feature type="transmembrane region" description="Helical" evidence="1">
    <location>
        <begin position="248"/>
        <end position="271"/>
    </location>
</feature>
<sequence length="450" mass="51021">MSVSASTFLGGSQNKESINMTVSVQEQTSNCINPAAIVVEFPRDSPFLDRGSVCKRLGFGFLLSILDFVLGCAASVLFALFTFAILGFNKPLMSEIGGGLCAHFGVASISLFYGLMDDRFIAWAHSKNIPVPLFNFVYLVICLVLYIPLFFIEYLAMVAMFQIDRSTNYAPAVWSITFREQLLFMSFNLPSAILGGNVIPGLHGWRYMIFIHAVSFFVWFIFVDKILTQTLFWTPDLPPFTNYEGYRLLGGLMQTFGMGALSFLSIYRFLVREILSKMSPGERLGYVLPAMSAYAVLQWAILYGLNTLAFPNATFHARAGGVWSDISISWVGFQVVGFRLSGPMWHGLCRVYDQFTNQLRHNKCGIVLYIFFSVVLGHVYGFLFYLFFHYVSWPYIWSNLFGMTFADEDMLARLDFTLPFSVGTIFLAVYNNDVYYKRGNWGCFQLKCEE</sequence>
<gene>
    <name evidence="2" type="ORF">QR46_0779</name>
</gene>
<comment type="caution">
    <text evidence="2">The sequence shown here is derived from an EMBL/GenBank/DDBJ whole genome shotgun (WGS) entry which is preliminary data.</text>
</comment>
<keyword evidence="1" id="KW-1133">Transmembrane helix</keyword>
<feature type="transmembrane region" description="Helical" evidence="1">
    <location>
        <begin position="326"/>
        <end position="345"/>
    </location>
</feature>
<dbReference type="EMBL" id="JXTI01000012">
    <property type="protein sequence ID" value="KWX15240.1"/>
    <property type="molecule type" value="Genomic_DNA"/>
</dbReference>
<dbReference type="AlphaFoldDB" id="A0A132NYV0"/>
<protein>
    <submittedName>
        <fullName evidence="2">Uncharacterized protein</fullName>
    </submittedName>
</protein>
<feature type="transmembrane region" description="Helical" evidence="1">
    <location>
        <begin position="410"/>
        <end position="430"/>
    </location>
</feature>
<evidence type="ECO:0000313" key="3">
    <source>
        <dbReference type="Proteomes" id="UP000070089"/>
    </source>
</evidence>
<feature type="transmembrane region" description="Helical" evidence="1">
    <location>
        <begin position="283"/>
        <end position="306"/>
    </location>
</feature>
<proteinExistence type="predicted"/>
<keyword evidence="1" id="KW-0812">Transmembrane</keyword>
<feature type="transmembrane region" description="Helical" evidence="1">
    <location>
        <begin position="366"/>
        <end position="390"/>
    </location>
</feature>
<name>A0A132NYV0_GIAIN</name>
<feature type="transmembrane region" description="Helical" evidence="1">
    <location>
        <begin position="181"/>
        <end position="200"/>
    </location>
</feature>
<dbReference type="Proteomes" id="UP000070089">
    <property type="component" value="Unassembled WGS sequence"/>
</dbReference>
<evidence type="ECO:0000256" key="1">
    <source>
        <dbReference type="SAM" id="Phobius"/>
    </source>
</evidence>
<feature type="transmembrane region" description="Helical" evidence="1">
    <location>
        <begin position="207"/>
        <end position="228"/>
    </location>
</feature>
<reference evidence="2 3" key="1">
    <citation type="journal article" date="2015" name="Mol. Biochem. Parasitol.">
        <title>Identification of polymorphic genes for use in assemblage B genotyping assays through comparative genomics of multiple assemblage B Giardia duodenalis isolates.</title>
        <authorList>
            <person name="Wielinga C."/>
            <person name="Thompson R.C."/>
            <person name="Monis P."/>
            <person name="Ryan U."/>
        </authorList>
    </citation>
    <scope>NUCLEOTIDE SEQUENCE [LARGE SCALE GENOMIC DNA]</scope>
    <source>
        <strain evidence="2 3">BAH15c1</strain>
    </source>
</reference>
<organism evidence="2 3">
    <name type="scientific">Giardia duodenalis assemblage B</name>
    <dbReference type="NCBI Taxonomy" id="1394984"/>
    <lineage>
        <taxon>Eukaryota</taxon>
        <taxon>Metamonada</taxon>
        <taxon>Diplomonadida</taxon>
        <taxon>Hexamitidae</taxon>
        <taxon>Giardiinae</taxon>
        <taxon>Giardia</taxon>
    </lineage>
</organism>
<dbReference type="OrthoDB" id="10250163at2759"/>